<protein>
    <recommendedName>
        <fullName evidence="8">4-alpha-L-fucosyltransferase</fullName>
    </recommendedName>
</protein>
<keyword evidence="7" id="KW-1185">Reference proteome</keyword>
<dbReference type="Pfam" id="PF07429">
    <property type="entry name" value="Glyco_transf_56"/>
    <property type="match status" value="1"/>
</dbReference>
<evidence type="ECO:0000256" key="5">
    <source>
        <dbReference type="ARBA" id="ARBA00023136"/>
    </source>
</evidence>
<evidence type="ECO:0000256" key="2">
    <source>
        <dbReference type="ARBA" id="ARBA00022519"/>
    </source>
</evidence>
<evidence type="ECO:0000256" key="4">
    <source>
        <dbReference type="ARBA" id="ARBA00022679"/>
    </source>
</evidence>
<evidence type="ECO:0000313" key="7">
    <source>
        <dbReference type="Proteomes" id="UP000730161"/>
    </source>
</evidence>
<dbReference type="RefSeq" id="WP_211529847.1">
    <property type="nucleotide sequence ID" value="NZ_JWHL01000002.1"/>
</dbReference>
<keyword evidence="2" id="KW-0997">Cell inner membrane</keyword>
<evidence type="ECO:0000256" key="1">
    <source>
        <dbReference type="ARBA" id="ARBA00022475"/>
    </source>
</evidence>
<reference evidence="6" key="1">
    <citation type="submission" date="2014-12" db="EMBL/GenBank/DDBJ databases">
        <authorList>
            <person name="Huang H.-H."/>
            <person name="Chen S.-C."/>
            <person name="Lai M.-C."/>
        </authorList>
    </citation>
    <scope>NUCLEOTIDE SEQUENCE</scope>
    <source>
        <strain evidence="6">K1F9705b</strain>
    </source>
</reference>
<keyword evidence="5" id="KW-0472">Membrane</keyword>
<dbReference type="AlphaFoldDB" id="A0A8J8B4N9"/>
<keyword evidence="1" id="KW-1003">Cell membrane</keyword>
<comment type="caution">
    <text evidence="6">The sequence shown here is derived from an EMBL/GenBank/DDBJ whole genome shotgun (WGS) entry which is preliminary data.</text>
</comment>
<dbReference type="Proteomes" id="UP000730161">
    <property type="component" value="Unassembled WGS sequence"/>
</dbReference>
<proteinExistence type="predicted"/>
<sequence>MSKKRIIHFFKNRSNIFNDTFVSQVESLEELREHYQHQFIFMDKSPDIHESSCCQYIYLEDSRTIVEKFLIMMNVAKQADLILVHGLFHPYYILLLACCRSLCSKASWVVWGGDIYGWSGNDLPIFYNLLKKIRSLLVQRIINNLNAIVTLSPGDYETILSTYVANAKHLNTFYPNPVLLRYFDQATQSRGQTNNATRNILLNNSATYLNEHIEVIDILKRKEEVPFNLICPLSYGDKESLVKLPQFIKYCKEHLGEKFHPITSFMDPSDYACLLRTINVGIVNYRRQQAIGTITPLLYVGAKVYLRKDTSIYKWLSDLGLIIFNVDELPDISGNEIFEFSEVFRNKNKNIITDHFSNSNYIKMWKVVFDS</sequence>
<keyword evidence="3" id="KW-0328">Glycosyltransferase</keyword>
<dbReference type="GO" id="GO:0008417">
    <property type="term" value="F:fucosyltransferase activity"/>
    <property type="evidence" value="ECO:0007669"/>
    <property type="project" value="InterPro"/>
</dbReference>
<evidence type="ECO:0000256" key="3">
    <source>
        <dbReference type="ARBA" id="ARBA00022676"/>
    </source>
</evidence>
<dbReference type="EMBL" id="JWHL01000002">
    <property type="protein sequence ID" value="MBR1368229.1"/>
    <property type="molecule type" value="Genomic_DNA"/>
</dbReference>
<organism evidence="6 7">
    <name type="scientific">Methanocalculus chunghsingensis</name>
    <dbReference type="NCBI Taxonomy" id="156457"/>
    <lineage>
        <taxon>Archaea</taxon>
        <taxon>Methanobacteriati</taxon>
        <taxon>Methanobacteriota</taxon>
        <taxon>Stenosarchaea group</taxon>
        <taxon>Methanomicrobia</taxon>
        <taxon>Methanomicrobiales</taxon>
        <taxon>Methanocalculaceae</taxon>
        <taxon>Methanocalculus</taxon>
    </lineage>
</organism>
<name>A0A8J8B4N9_9EURY</name>
<gene>
    <name evidence="6" type="ORF">RJ53_01450</name>
</gene>
<evidence type="ECO:0000313" key="6">
    <source>
        <dbReference type="EMBL" id="MBR1368229.1"/>
    </source>
</evidence>
<accession>A0A8J8B4N9</accession>
<dbReference type="GO" id="GO:0009246">
    <property type="term" value="P:enterobacterial common antigen biosynthetic process"/>
    <property type="evidence" value="ECO:0007669"/>
    <property type="project" value="InterPro"/>
</dbReference>
<keyword evidence="4" id="KW-0808">Transferase</keyword>
<evidence type="ECO:0008006" key="8">
    <source>
        <dbReference type="Google" id="ProtNLM"/>
    </source>
</evidence>
<dbReference type="SUPFAM" id="SSF53756">
    <property type="entry name" value="UDP-Glycosyltransferase/glycogen phosphorylase"/>
    <property type="match status" value="1"/>
</dbReference>
<dbReference type="InterPro" id="IPR009993">
    <property type="entry name" value="WecF"/>
</dbReference>